<gene>
    <name evidence="1" type="ORF">A2908_03040</name>
</gene>
<sequence length="133" mass="14821">MYYKKLLGFGVQDLHITKEGAAMKKVLLVERDPAIQNLWERQLAGKVAVIKAFDTTEAKEQLSKNPDIEAIVITVSLSGSKDFVYNARQTFRGPMVATSSLEHLRKSFLELHGCDVQCEKIDVTEVIIAALSL</sequence>
<evidence type="ECO:0000313" key="1">
    <source>
        <dbReference type="EMBL" id="OGZ72395.1"/>
    </source>
</evidence>
<dbReference type="STRING" id="1802214.A2908_03040"/>
<protein>
    <recommendedName>
        <fullName evidence="3">Response regulatory domain-containing protein</fullName>
    </recommendedName>
</protein>
<comment type="caution">
    <text evidence="1">The sequence shown here is derived from an EMBL/GenBank/DDBJ whole genome shotgun (WGS) entry which is preliminary data.</text>
</comment>
<evidence type="ECO:0000313" key="2">
    <source>
        <dbReference type="Proteomes" id="UP000176774"/>
    </source>
</evidence>
<dbReference type="EMBL" id="MHPA01000027">
    <property type="protein sequence ID" value="OGZ72395.1"/>
    <property type="molecule type" value="Genomic_DNA"/>
</dbReference>
<evidence type="ECO:0008006" key="3">
    <source>
        <dbReference type="Google" id="ProtNLM"/>
    </source>
</evidence>
<name>A0A1G2ICD7_9BACT</name>
<accession>A0A1G2ICD7</accession>
<reference evidence="1 2" key="1">
    <citation type="journal article" date="2016" name="Nat. Commun.">
        <title>Thousands of microbial genomes shed light on interconnected biogeochemical processes in an aquifer system.</title>
        <authorList>
            <person name="Anantharaman K."/>
            <person name="Brown C.T."/>
            <person name="Hug L.A."/>
            <person name="Sharon I."/>
            <person name="Castelle C.J."/>
            <person name="Probst A.J."/>
            <person name="Thomas B.C."/>
            <person name="Singh A."/>
            <person name="Wilkins M.J."/>
            <person name="Karaoz U."/>
            <person name="Brodie E.L."/>
            <person name="Williams K.H."/>
            <person name="Hubbard S.S."/>
            <person name="Banfield J.F."/>
        </authorList>
    </citation>
    <scope>NUCLEOTIDE SEQUENCE [LARGE SCALE GENOMIC DNA]</scope>
</reference>
<proteinExistence type="predicted"/>
<dbReference type="Proteomes" id="UP000176774">
    <property type="component" value="Unassembled WGS sequence"/>
</dbReference>
<dbReference type="AlphaFoldDB" id="A0A1G2ICD7"/>
<organism evidence="1 2">
    <name type="scientific">Candidatus Staskawiczbacteria bacterium RIFCSPLOWO2_01_FULL_38_12b</name>
    <dbReference type="NCBI Taxonomy" id="1802214"/>
    <lineage>
        <taxon>Bacteria</taxon>
        <taxon>Candidatus Staskawicziibacteriota</taxon>
    </lineage>
</organism>